<dbReference type="Pfam" id="PF09697">
    <property type="entry name" value="Porph_ging"/>
    <property type="match status" value="1"/>
</dbReference>
<reference evidence="3" key="1">
    <citation type="journal article" date="2019" name="Int. J. Syst. Evol. Microbiol.">
        <title>The Global Catalogue of Microorganisms (GCM) 10K type strain sequencing project: providing services to taxonomists for standard genome sequencing and annotation.</title>
        <authorList>
            <consortium name="The Broad Institute Genomics Platform"/>
            <consortium name="The Broad Institute Genome Sequencing Center for Infectious Disease"/>
            <person name="Wu L."/>
            <person name="Ma J."/>
        </authorList>
    </citation>
    <scope>NUCLEOTIDE SEQUENCE [LARGE SCALE GENOMIC DNA]</scope>
    <source>
        <strain evidence="3">KCTC 52232</strain>
    </source>
</reference>
<feature type="signal peptide" evidence="1">
    <location>
        <begin position="1"/>
        <end position="21"/>
    </location>
</feature>
<protein>
    <submittedName>
        <fullName evidence="2">GLPGLI family protein</fullName>
    </submittedName>
</protein>
<dbReference type="InterPro" id="IPR005901">
    <property type="entry name" value="GLPGLI"/>
</dbReference>
<dbReference type="EMBL" id="JBHUON010000008">
    <property type="protein sequence ID" value="MFD2864818.1"/>
    <property type="molecule type" value="Genomic_DNA"/>
</dbReference>
<proteinExistence type="predicted"/>
<name>A0ABW5XNI5_9SPHI</name>
<keyword evidence="1" id="KW-0732">Signal</keyword>
<evidence type="ECO:0000313" key="3">
    <source>
        <dbReference type="Proteomes" id="UP001597601"/>
    </source>
</evidence>
<dbReference type="Proteomes" id="UP001597601">
    <property type="component" value="Unassembled WGS sequence"/>
</dbReference>
<dbReference type="RefSeq" id="WP_377125980.1">
    <property type="nucleotide sequence ID" value="NZ_JBHUON010000008.1"/>
</dbReference>
<gene>
    <name evidence="2" type="ORF">ACFSYC_08980</name>
</gene>
<keyword evidence="3" id="KW-1185">Reference proteome</keyword>
<evidence type="ECO:0000313" key="2">
    <source>
        <dbReference type="EMBL" id="MFD2864818.1"/>
    </source>
</evidence>
<accession>A0ABW5XNI5</accession>
<dbReference type="NCBIfam" id="TIGR01200">
    <property type="entry name" value="GLPGLI"/>
    <property type="match status" value="1"/>
</dbReference>
<sequence>MKTIFKLILGLCLIPGSLTFAQSTRAITSGIIEYEKTANMYTLMRKKIPKDNIYVYNQNKPHYDNYLKNEPQYLKLYSSLIFGNNTSLFTPKPLAKPIFDYYNQPLVDQANIVFNNFTKSQSTIQKEYFERTFSVRDTLRRIKWKITDETREIAGYVCRRANGLLLDSVYAVAFYTDKIHVSGGPESFNGLPGMILGIALPHDNITWYATKVTEAPADVKKLVPPKKGTPIDNKGLLIELMKRYKDKGEIGRSFMKGYVL</sequence>
<evidence type="ECO:0000256" key="1">
    <source>
        <dbReference type="SAM" id="SignalP"/>
    </source>
</evidence>
<feature type="chain" id="PRO_5046087678" evidence="1">
    <location>
        <begin position="22"/>
        <end position="260"/>
    </location>
</feature>
<comment type="caution">
    <text evidence="2">The sequence shown here is derived from an EMBL/GenBank/DDBJ whole genome shotgun (WGS) entry which is preliminary data.</text>
</comment>
<organism evidence="2 3">
    <name type="scientific">Mucilaginibacter antarcticus</name>
    <dbReference type="NCBI Taxonomy" id="1855725"/>
    <lineage>
        <taxon>Bacteria</taxon>
        <taxon>Pseudomonadati</taxon>
        <taxon>Bacteroidota</taxon>
        <taxon>Sphingobacteriia</taxon>
        <taxon>Sphingobacteriales</taxon>
        <taxon>Sphingobacteriaceae</taxon>
        <taxon>Mucilaginibacter</taxon>
    </lineage>
</organism>